<evidence type="ECO:0000313" key="2">
    <source>
        <dbReference type="Proteomes" id="UP001055879"/>
    </source>
</evidence>
<reference evidence="1 2" key="2">
    <citation type="journal article" date="2022" name="Mol. Ecol. Resour.">
        <title>The genomes of chicory, endive, great burdock and yacon provide insights into Asteraceae paleo-polyploidization history and plant inulin production.</title>
        <authorList>
            <person name="Fan W."/>
            <person name="Wang S."/>
            <person name="Wang H."/>
            <person name="Wang A."/>
            <person name="Jiang F."/>
            <person name="Liu H."/>
            <person name="Zhao H."/>
            <person name="Xu D."/>
            <person name="Zhang Y."/>
        </authorList>
    </citation>
    <scope>NUCLEOTIDE SEQUENCE [LARGE SCALE GENOMIC DNA]</scope>
    <source>
        <strain evidence="2">cv. Niubang</strain>
    </source>
</reference>
<gene>
    <name evidence="1" type="ORF">L6452_28088</name>
</gene>
<protein>
    <submittedName>
        <fullName evidence="1">Uncharacterized protein</fullName>
    </submittedName>
</protein>
<sequence>MLNQANAYIYSCLEEHCVDHGRLGELGRQPGTWRLKMKGRSGLRSGLEYRSGLDPNSNRQTTRREGSGETRRPIDLLAMKRELKNNKALWLFRQPSYDLLLWILNLRFSPDLVEFS</sequence>
<comment type="caution">
    <text evidence="1">The sequence shown here is derived from an EMBL/GenBank/DDBJ whole genome shotgun (WGS) entry which is preliminary data.</text>
</comment>
<proteinExistence type="predicted"/>
<dbReference type="EMBL" id="CM042055">
    <property type="protein sequence ID" value="KAI3702352.1"/>
    <property type="molecule type" value="Genomic_DNA"/>
</dbReference>
<evidence type="ECO:0000313" key="1">
    <source>
        <dbReference type="EMBL" id="KAI3702352.1"/>
    </source>
</evidence>
<organism evidence="1 2">
    <name type="scientific">Arctium lappa</name>
    <name type="common">Greater burdock</name>
    <name type="synonym">Lappa major</name>
    <dbReference type="NCBI Taxonomy" id="4217"/>
    <lineage>
        <taxon>Eukaryota</taxon>
        <taxon>Viridiplantae</taxon>
        <taxon>Streptophyta</taxon>
        <taxon>Embryophyta</taxon>
        <taxon>Tracheophyta</taxon>
        <taxon>Spermatophyta</taxon>
        <taxon>Magnoliopsida</taxon>
        <taxon>eudicotyledons</taxon>
        <taxon>Gunneridae</taxon>
        <taxon>Pentapetalae</taxon>
        <taxon>asterids</taxon>
        <taxon>campanulids</taxon>
        <taxon>Asterales</taxon>
        <taxon>Asteraceae</taxon>
        <taxon>Carduoideae</taxon>
        <taxon>Cardueae</taxon>
        <taxon>Arctiinae</taxon>
        <taxon>Arctium</taxon>
    </lineage>
</organism>
<dbReference type="Proteomes" id="UP001055879">
    <property type="component" value="Linkage Group LG09"/>
</dbReference>
<keyword evidence="2" id="KW-1185">Reference proteome</keyword>
<name>A0ACB8ZWH3_ARCLA</name>
<reference evidence="2" key="1">
    <citation type="journal article" date="2022" name="Mol. Ecol. Resour.">
        <title>The genomes of chicory, endive, great burdock and yacon provide insights into Asteraceae palaeo-polyploidization history and plant inulin production.</title>
        <authorList>
            <person name="Fan W."/>
            <person name="Wang S."/>
            <person name="Wang H."/>
            <person name="Wang A."/>
            <person name="Jiang F."/>
            <person name="Liu H."/>
            <person name="Zhao H."/>
            <person name="Xu D."/>
            <person name="Zhang Y."/>
        </authorList>
    </citation>
    <scope>NUCLEOTIDE SEQUENCE [LARGE SCALE GENOMIC DNA]</scope>
    <source>
        <strain evidence="2">cv. Niubang</strain>
    </source>
</reference>
<accession>A0ACB8ZWH3</accession>